<organism evidence="1 2">
    <name type="scientific">Streptomyces hydrogenans</name>
    <dbReference type="NCBI Taxonomy" id="1873719"/>
    <lineage>
        <taxon>Bacteria</taxon>
        <taxon>Bacillati</taxon>
        <taxon>Actinomycetota</taxon>
        <taxon>Actinomycetes</taxon>
        <taxon>Kitasatosporales</taxon>
        <taxon>Streptomycetaceae</taxon>
        <taxon>Streptomyces</taxon>
    </lineage>
</organism>
<dbReference type="EMBL" id="BNDW01000117">
    <property type="protein sequence ID" value="GHI27222.1"/>
    <property type="molecule type" value="Genomic_DNA"/>
</dbReference>
<gene>
    <name evidence="1" type="ORF">Shyd_85930</name>
</gene>
<reference evidence="1" key="1">
    <citation type="submission" date="2024-05" db="EMBL/GenBank/DDBJ databases">
        <title>Whole genome shotgun sequence of Streptomyces hydrogenans NBRC 13475.</title>
        <authorList>
            <person name="Komaki H."/>
            <person name="Tamura T."/>
        </authorList>
    </citation>
    <scope>NUCLEOTIDE SEQUENCE</scope>
    <source>
        <strain evidence="1">NBRC 13475</strain>
    </source>
</reference>
<name>A0ABQ3PQC0_9ACTN</name>
<dbReference type="Proteomes" id="UP001052739">
    <property type="component" value="Unassembled WGS sequence"/>
</dbReference>
<accession>A0ABQ3PQC0</accession>
<proteinExistence type="predicted"/>
<sequence>MLRWTWFAHTSIATIDVAVGDCTGKDVIRIFARQGRSRQIRERSSALSALFACVHRSKTRSLGTRTGTVYPLGTAGGRLPLSAERDGSLFGLPLT</sequence>
<evidence type="ECO:0000313" key="2">
    <source>
        <dbReference type="Proteomes" id="UP001052739"/>
    </source>
</evidence>
<evidence type="ECO:0000313" key="1">
    <source>
        <dbReference type="EMBL" id="GHI27222.1"/>
    </source>
</evidence>
<comment type="caution">
    <text evidence="1">The sequence shown here is derived from an EMBL/GenBank/DDBJ whole genome shotgun (WGS) entry which is preliminary data.</text>
</comment>
<keyword evidence="2" id="KW-1185">Reference proteome</keyword>
<protein>
    <submittedName>
        <fullName evidence="1">Uncharacterized protein</fullName>
    </submittedName>
</protein>